<dbReference type="PRINTS" id="PR00193">
    <property type="entry name" value="MYOSINHEAVY"/>
</dbReference>
<name>A0AB34JUY7_PRYPA</name>
<evidence type="ECO:0000256" key="4">
    <source>
        <dbReference type="ARBA" id="ARBA00023175"/>
    </source>
</evidence>
<keyword evidence="4 6" id="KW-0505">Motor protein</keyword>
<comment type="caution">
    <text evidence="10">The sequence shown here is derived from an EMBL/GenBank/DDBJ whole genome shotgun (WGS) entry which is preliminary data.</text>
</comment>
<dbReference type="PROSITE" id="PS51456">
    <property type="entry name" value="MYOSIN_MOTOR"/>
    <property type="match status" value="1"/>
</dbReference>
<gene>
    <name evidence="10" type="ORF">AB1Y20_019766</name>
</gene>
<evidence type="ECO:0000256" key="1">
    <source>
        <dbReference type="ARBA" id="ARBA00022741"/>
    </source>
</evidence>
<reference evidence="10 11" key="1">
    <citation type="journal article" date="2024" name="Science">
        <title>Giant polyketide synthase enzymes in the biosynthesis of giant marine polyether toxins.</title>
        <authorList>
            <person name="Fallon T.R."/>
            <person name="Shende V.V."/>
            <person name="Wierzbicki I.H."/>
            <person name="Pendleton A.L."/>
            <person name="Watervoot N.F."/>
            <person name="Auber R.P."/>
            <person name="Gonzalez D.J."/>
            <person name="Wisecaver J.H."/>
            <person name="Moore B.S."/>
        </authorList>
    </citation>
    <scope>NUCLEOTIDE SEQUENCE [LARGE SCALE GENOMIC DNA]</scope>
    <source>
        <strain evidence="10 11">12B1</strain>
    </source>
</reference>
<evidence type="ECO:0000256" key="7">
    <source>
        <dbReference type="SAM" id="Coils"/>
    </source>
</evidence>
<dbReference type="GO" id="GO:0005524">
    <property type="term" value="F:ATP binding"/>
    <property type="evidence" value="ECO:0007669"/>
    <property type="project" value="UniProtKB-UniRule"/>
</dbReference>
<dbReference type="CDD" id="cd00124">
    <property type="entry name" value="MYSc"/>
    <property type="match status" value="1"/>
</dbReference>
<evidence type="ECO:0000256" key="2">
    <source>
        <dbReference type="ARBA" id="ARBA00022840"/>
    </source>
</evidence>
<dbReference type="InterPro" id="IPR000048">
    <property type="entry name" value="IQ_motif_EF-hand-BS"/>
</dbReference>
<dbReference type="GO" id="GO:0016020">
    <property type="term" value="C:membrane"/>
    <property type="evidence" value="ECO:0007669"/>
    <property type="project" value="TreeGrafter"/>
</dbReference>
<keyword evidence="3 6" id="KW-0518">Myosin</keyword>
<dbReference type="Proteomes" id="UP001515480">
    <property type="component" value="Unassembled WGS sequence"/>
</dbReference>
<feature type="region of interest" description="Disordered" evidence="8">
    <location>
        <begin position="936"/>
        <end position="977"/>
    </location>
</feature>
<dbReference type="GO" id="GO:0000146">
    <property type="term" value="F:microfilament motor activity"/>
    <property type="evidence" value="ECO:0007669"/>
    <property type="project" value="TreeGrafter"/>
</dbReference>
<evidence type="ECO:0000256" key="5">
    <source>
        <dbReference type="ARBA" id="ARBA00023203"/>
    </source>
</evidence>
<feature type="binding site" evidence="6">
    <location>
        <begin position="103"/>
        <end position="110"/>
    </location>
    <ligand>
        <name>ATP</name>
        <dbReference type="ChEBI" id="CHEBI:30616"/>
    </ligand>
</feature>
<dbReference type="PROSITE" id="PS50096">
    <property type="entry name" value="IQ"/>
    <property type="match status" value="3"/>
</dbReference>
<dbReference type="PANTHER" id="PTHR13140:SF706">
    <property type="entry name" value="DILUTE CLASS UNCONVENTIONAL MYOSIN, ISOFORM C"/>
    <property type="match status" value="1"/>
</dbReference>
<evidence type="ECO:0000256" key="6">
    <source>
        <dbReference type="PROSITE-ProRule" id="PRU00782"/>
    </source>
</evidence>
<dbReference type="Gene3D" id="1.20.120.720">
    <property type="entry name" value="Myosin VI head, motor domain, U50 subdomain"/>
    <property type="match status" value="1"/>
</dbReference>
<feature type="coiled-coil region" evidence="7">
    <location>
        <begin position="990"/>
        <end position="1042"/>
    </location>
</feature>
<dbReference type="Pfam" id="PF00612">
    <property type="entry name" value="IQ"/>
    <property type="match status" value="2"/>
</dbReference>
<keyword evidence="2 6" id="KW-0067">ATP-binding</keyword>
<keyword evidence="11" id="KW-1185">Reference proteome</keyword>
<evidence type="ECO:0000313" key="11">
    <source>
        <dbReference type="Proteomes" id="UP001515480"/>
    </source>
</evidence>
<dbReference type="Gene3D" id="1.20.58.530">
    <property type="match status" value="1"/>
</dbReference>
<dbReference type="SUPFAM" id="SSF52540">
    <property type="entry name" value="P-loop containing nucleoside triphosphate hydrolases"/>
    <property type="match status" value="1"/>
</dbReference>
<dbReference type="SMART" id="SM00015">
    <property type="entry name" value="IQ"/>
    <property type="match status" value="4"/>
</dbReference>
<evidence type="ECO:0000256" key="8">
    <source>
        <dbReference type="SAM" id="MobiDB-lite"/>
    </source>
</evidence>
<feature type="compositionally biased region" description="Basic and acidic residues" evidence="8">
    <location>
        <begin position="901"/>
        <end position="916"/>
    </location>
</feature>
<dbReference type="PANTHER" id="PTHR13140">
    <property type="entry name" value="MYOSIN"/>
    <property type="match status" value="1"/>
</dbReference>
<dbReference type="GO" id="GO:0005737">
    <property type="term" value="C:cytoplasm"/>
    <property type="evidence" value="ECO:0007669"/>
    <property type="project" value="TreeGrafter"/>
</dbReference>
<sequence>MADEFPADLSQLATLDEESIVANLRGRFARSEPYTLCGQICVSVNPFEWLPLYETAQMNDYINSEDPFTMLPPHVFSIANAAYRELDAAQLSLGRSQSILVSGESGAGKTEATKICMKYLARIDVLNSMVGTRHHSAEGLTERVLQSSPVLEAFGNAQTVRNDNSSRFGKFLRLLYDSSAQQIGAHIDTYLLERSRIVRPPEREANYHVLYAIVDGAGLGELSDYSSLPVGKRRSDAHAWPKVKAALTTIGFGELEISQLSDALCAVLSLSRLRFEGRDGESGEREAVVSDGDGTIVSTAARFLSVKPEALADSLICRRTYLATGDSYVKPLDEQQAADAADALGKAIYGRNFDWLVSRINALIDPRADNRAHTDALGGYIGILDIFGFESFQTNSFEQLCINYANEVLQSQFNADVFKQQQREYESEGIPWQHVEYQDNAPMLEMLGAKRVGVFAILDEECRLQACSRGGGTGTPASFVDKMTHTHPKHELLHVPALQKRDAAPSFTITHYAGKVTYDTELFLLKNTDPLHPELLELMQSSESAHFASLFGADGSSKEGKRGALYSKTVGSRFKEQLAELRASIQETRVHYIRCVKPNASSVAKEFDDPLVTDQLRCAGMIEAVRISRAAYPNRLRHEHFVQRFGSLAPDAADVAALLTALLPEGGYCVGKTKIFFKPRMMPALESRRAALCSKLASRIQRVTRGRKARRYFLAVRRAILAIETAARRAAARRTAAIRRKSALNIGKLARGRLARVRCREVRRTRASVGIQAHFRSAIARRVYKRQKWAALKLQSFVRMRTAMLAFTSKLAQARARATYEGQIAEARARLEAQADEKLTLEEDKKRLEQALKGAITPEEMQAQLRRQQQEHSAELSSMLQQQQEQLVTMREELAEAQAQLRREQDERKGAERKAEQATLQLSLERSLHQKLQRQFELERSSAAAAKTRSKSNSITHPGEEGMDESSTRGQKRVSETDMQVELNARDAREHQLRNKLEHMKGEHERLRSKLERMAEAHRLKTKELERELLSYKRQLENSKAETAKRDLWLEKARGIVAEYQKRNVTPSPR</sequence>
<dbReference type="Gene3D" id="1.20.5.4820">
    <property type="match status" value="1"/>
</dbReference>
<evidence type="ECO:0000256" key="3">
    <source>
        <dbReference type="ARBA" id="ARBA00023123"/>
    </source>
</evidence>
<accession>A0AB34JUY7</accession>
<dbReference type="InterPro" id="IPR027417">
    <property type="entry name" value="P-loop_NTPase"/>
</dbReference>
<organism evidence="10 11">
    <name type="scientific">Prymnesium parvum</name>
    <name type="common">Toxic golden alga</name>
    <dbReference type="NCBI Taxonomy" id="97485"/>
    <lineage>
        <taxon>Eukaryota</taxon>
        <taxon>Haptista</taxon>
        <taxon>Haptophyta</taxon>
        <taxon>Prymnesiophyceae</taxon>
        <taxon>Prymnesiales</taxon>
        <taxon>Prymnesiaceae</taxon>
        <taxon>Prymnesium</taxon>
    </lineage>
</organism>
<proteinExistence type="inferred from homology"/>
<dbReference type="Gene3D" id="3.40.850.10">
    <property type="entry name" value="Kinesin motor domain"/>
    <property type="match status" value="1"/>
</dbReference>
<keyword evidence="1 6" id="KW-0547">Nucleotide-binding</keyword>
<dbReference type="GO" id="GO:0007015">
    <property type="term" value="P:actin filament organization"/>
    <property type="evidence" value="ECO:0007669"/>
    <property type="project" value="TreeGrafter"/>
</dbReference>
<dbReference type="GO" id="GO:0051015">
    <property type="term" value="F:actin filament binding"/>
    <property type="evidence" value="ECO:0007669"/>
    <property type="project" value="TreeGrafter"/>
</dbReference>
<dbReference type="GO" id="GO:0016459">
    <property type="term" value="C:myosin complex"/>
    <property type="evidence" value="ECO:0007669"/>
    <property type="project" value="UniProtKB-KW"/>
</dbReference>
<dbReference type="Gene3D" id="1.20.5.190">
    <property type="match status" value="1"/>
</dbReference>
<evidence type="ECO:0000259" key="9">
    <source>
        <dbReference type="PROSITE" id="PS51456"/>
    </source>
</evidence>
<dbReference type="InterPro" id="IPR036961">
    <property type="entry name" value="Kinesin_motor_dom_sf"/>
</dbReference>
<feature type="domain" description="Myosin motor" evidence="9">
    <location>
        <begin position="4"/>
        <end position="690"/>
    </location>
</feature>
<dbReference type="Pfam" id="PF00063">
    <property type="entry name" value="Myosin_head"/>
    <property type="match status" value="1"/>
</dbReference>
<evidence type="ECO:0000313" key="10">
    <source>
        <dbReference type="EMBL" id="KAL1524887.1"/>
    </source>
</evidence>
<dbReference type="SMART" id="SM00242">
    <property type="entry name" value="MYSc"/>
    <property type="match status" value="1"/>
</dbReference>
<dbReference type="EMBL" id="JBGBPQ010000004">
    <property type="protein sequence ID" value="KAL1524887.1"/>
    <property type="molecule type" value="Genomic_DNA"/>
</dbReference>
<dbReference type="InterPro" id="IPR001609">
    <property type="entry name" value="Myosin_head_motor_dom-like"/>
</dbReference>
<protein>
    <recommendedName>
        <fullName evidence="9">Myosin motor domain-containing protein</fullName>
    </recommendedName>
</protein>
<comment type="similarity">
    <text evidence="6">Belongs to the TRAFAC class myosin-kinesin ATPase superfamily. Myosin family.</text>
</comment>
<keyword evidence="5 6" id="KW-0009">Actin-binding</keyword>
<keyword evidence="7" id="KW-0175">Coiled coil</keyword>
<feature type="region of interest" description="Actin-binding" evidence="6">
    <location>
        <begin position="578"/>
        <end position="600"/>
    </location>
</feature>
<dbReference type="Gene3D" id="1.10.10.820">
    <property type="match status" value="1"/>
</dbReference>
<dbReference type="AlphaFoldDB" id="A0AB34JUY7"/>
<feature type="region of interest" description="Disordered" evidence="8">
    <location>
        <begin position="898"/>
        <end position="917"/>
    </location>
</feature>